<dbReference type="PROSITE" id="PS50035">
    <property type="entry name" value="PLD"/>
    <property type="match status" value="1"/>
</dbReference>
<proteinExistence type="inferred from homology"/>
<evidence type="ECO:0000256" key="8">
    <source>
        <dbReference type="ARBA" id="ARBA00023209"/>
    </source>
</evidence>
<keyword evidence="8 11" id="KW-0594">Phospholipid biosynthesis</keyword>
<evidence type="ECO:0000256" key="6">
    <source>
        <dbReference type="ARBA" id="ARBA00022737"/>
    </source>
</evidence>
<keyword evidence="5 11" id="KW-0808">Transferase</keyword>
<reference evidence="13 14" key="1">
    <citation type="submission" date="2018-11" db="EMBL/GenBank/DDBJ databases">
        <authorList>
            <consortium name="Pathogen Informatics"/>
        </authorList>
    </citation>
    <scope>NUCLEOTIDE SEQUENCE [LARGE SCALE GENOMIC DNA]</scope>
</reference>
<dbReference type="GO" id="GO:0032049">
    <property type="term" value="P:cardiolipin biosynthetic process"/>
    <property type="evidence" value="ECO:0007669"/>
    <property type="project" value="InterPro"/>
</dbReference>
<keyword evidence="11" id="KW-0547">Nucleotide-binding</keyword>
<evidence type="ECO:0000256" key="3">
    <source>
        <dbReference type="ARBA" id="ARBA00010682"/>
    </source>
</evidence>
<comment type="subcellular location">
    <subcellularLocation>
        <location evidence="11">Mitochondrion</location>
    </subcellularLocation>
</comment>
<organism evidence="13 14">
    <name type="scientific">Dibothriocephalus latus</name>
    <name type="common">Fish tapeworm</name>
    <name type="synonym">Diphyllobothrium latum</name>
    <dbReference type="NCBI Taxonomy" id="60516"/>
    <lineage>
        <taxon>Eukaryota</taxon>
        <taxon>Metazoa</taxon>
        <taxon>Spiralia</taxon>
        <taxon>Lophotrochozoa</taxon>
        <taxon>Platyhelminthes</taxon>
        <taxon>Cestoda</taxon>
        <taxon>Eucestoda</taxon>
        <taxon>Diphyllobothriidea</taxon>
        <taxon>Diphyllobothriidae</taxon>
        <taxon>Dibothriocephalus</taxon>
    </lineage>
</organism>
<dbReference type="InterPro" id="IPR001736">
    <property type="entry name" value="PLipase_D/transphosphatidylase"/>
</dbReference>
<keyword evidence="6" id="KW-0677">Repeat</keyword>
<accession>A0A3P7LG57</accession>
<evidence type="ECO:0000256" key="2">
    <source>
        <dbReference type="ARBA" id="ARBA00005042"/>
    </source>
</evidence>
<dbReference type="GO" id="GO:0005739">
    <property type="term" value="C:mitochondrion"/>
    <property type="evidence" value="ECO:0007669"/>
    <property type="project" value="UniProtKB-SubCell"/>
</dbReference>
<gene>
    <name evidence="13" type="ORF">DILT_LOCUS5484</name>
</gene>
<evidence type="ECO:0000256" key="7">
    <source>
        <dbReference type="ARBA" id="ARBA00023098"/>
    </source>
</evidence>
<dbReference type="Gene3D" id="3.30.870.10">
    <property type="entry name" value="Endonuclease Chain A"/>
    <property type="match status" value="1"/>
</dbReference>
<evidence type="ECO:0000256" key="4">
    <source>
        <dbReference type="ARBA" id="ARBA00022516"/>
    </source>
</evidence>
<evidence type="ECO:0000256" key="10">
    <source>
        <dbReference type="ARBA" id="ARBA00048586"/>
    </source>
</evidence>
<evidence type="ECO:0000256" key="1">
    <source>
        <dbReference type="ARBA" id="ARBA00003537"/>
    </source>
</evidence>
<keyword evidence="9 11" id="KW-1208">Phospholipid metabolism</keyword>
<dbReference type="GO" id="GO:0005524">
    <property type="term" value="F:ATP binding"/>
    <property type="evidence" value="ECO:0007669"/>
    <property type="project" value="UniProtKB-KW"/>
</dbReference>
<dbReference type="OrthoDB" id="116827at2759"/>
<dbReference type="Pfam" id="PF00614">
    <property type="entry name" value="PLDc"/>
    <property type="match status" value="1"/>
</dbReference>
<dbReference type="PANTHER" id="PTHR12586:SF1">
    <property type="entry name" value="CDP-DIACYLGLYCEROL--GLYCEROL-3-PHOSPHATE 3-PHOSPHATIDYLTRANSFERASE, MITOCHONDRIAL"/>
    <property type="match status" value="1"/>
</dbReference>
<dbReference type="InterPro" id="IPR016270">
    <property type="entry name" value="PGS1"/>
</dbReference>
<evidence type="ECO:0000313" key="14">
    <source>
        <dbReference type="Proteomes" id="UP000281553"/>
    </source>
</evidence>
<keyword evidence="11" id="KW-0067">ATP-binding</keyword>
<evidence type="ECO:0000256" key="11">
    <source>
        <dbReference type="RuleBase" id="RU365024"/>
    </source>
</evidence>
<dbReference type="SMART" id="SM00155">
    <property type="entry name" value="PLDc"/>
    <property type="match status" value="1"/>
</dbReference>
<dbReference type="SUPFAM" id="SSF56024">
    <property type="entry name" value="Phospholipase D/nuclease"/>
    <property type="match status" value="1"/>
</dbReference>
<comment type="catalytic activity">
    <reaction evidence="10 11">
        <text>a CDP-1,2-diacyl-sn-glycerol + sn-glycerol 3-phosphate = a 1,2-diacyl-sn-glycero-3-phospho-(1'-sn-glycero-3'-phosphate) + CMP + H(+)</text>
        <dbReference type="Rhea" id="RHEA:12593"/>
        <dbReference type="ChEBI" id="CHEBI:15378"/>
        <dbReference type="ChEBI" id="CHEBI:57597"/>
        <dbReference type="ChEBI" id="CHEBI:58332"/>
        <dbReference type="ChEBI" id="CHEBI:60110"/>
        <dbReference type="ChEBI" id="CHEBI:60377"/>
        <dbReference type="EC" id="2.7.8.5"/>
    </reaction>
</comment>
<name>A0A3P7LG57_DIBLA</name>
<keyword evidence="4 11" id="KW-0444">Lipid biosynthesis</keyword>
<comment type="function">
    <text evidence="1 11">Functions in the biosynthesis of the anionic phospholipids phosphatidylglycerol and cardiolipin.</text>
</comment>
<evidence type="ECO:0000259" key="12">
    <source>
        <dbReference type="PROSITE" id="PS50035"/>
    </source>
</evidence>
<dbReference type="AlphaFoldDB" id="A0A3P7LG57"/>
<dbReference type="GO" id="GO:0008444">
    <property type="term" value="F:CDP-diacylglycerol-glycerol-3-phosphate 3-phosphatidyltransferase activity"/>
    <property type="evidence" value="ECO:0007669"/>
    <property type="project" value="UniProtKB-EC"/>
</dbReference>
<comment type="similarity">
    <text evidence="3 11">Belongs to the CDP-alcohol phosphatidyltransferase class-II family.</text>
</comment>
<feature type="domain" description="PLD phosphodiesterase" evidence="12">
    <location>
        <begin position="104"/>
        <end position="130"/>
    </location>
</feature>
<evidence type="ECO:0000256" key="9">
    <source>
        <dbReference type="ARBA" id="ARBA00023264"/>
    </source>
</evidence>
<dbReference type="EC" id="2.7.8.5" evidence="11"/>
<keyword evidence="11" id="KW-0496">Mitochondrion</keyword>
<keyword evidence="14" id="KW-1185">Reference proteome</keyword>
<sequence length="226" mass="24899">MSSVWAKAHTVSDLESAIKERAKDGLSVHFLVECTRSTRSASTTKRYAGSVHRNEASEETQAPASSLQLLNRLARLPGVTVSLYHSHKLRSWFRGLVPERINETVNLQHIKAYVFDDTVIVSGANLSDEYFTTRQDRAWVFSDLPPLADFYTGLVSVISSLCYRLKPDGSLTATSLDLDPTEVGFSTSVDAPVFPCFRLYVPDGLLAFSVLHAAERAVYALSAGLQ</sequence>
<dbReference type="PANTHER" id="PTHR12586">
    <property type="entry name" value="CDP-DIACYLGLYCEROL--SERINE O-PHOSPHATIDYLTRANSFERASE"/>
    <property type="match status" value="1"/>
</dbReference>
<comment type="pathway">
    <text evidence="2 11">Phospholipid metabolism; phosphatidylglycerol biosynthesis; phosphatidylglycerol from CDP-diacylglycerol: step 1/2.</text>
</comment>
<evidence type="ECO:0000313" key="13">
    <source>
        <dbReference type="EMBL" id="VDN09653.1"/>
    </source>
</evidence>
<dbReference type="EMBL" id="UYRU01047497">
    <property type="protein sequence ID" value="VDN09653.1"/>
    <property type="molecule type" value="Genomic_DNA"/>
</dbReference>
<dbReference type="Proteomes" id="UP000281553">
    <property type="component" value="Unassembled WGS sequence"/>
</dbReference>
<protein>
    <recommendedName>
        <fullName evidence="11">CDP-diacylglycerol--glycerol-3-phosphate 3-phosphatidyltransferase</fullName>
        <ecNumber evidence="11">2.7.8.5</ecNumber>
    </recommendedName>
</protein>
<keyword evidence="7 11" id="KW-0443">Lipid metabolism</keyword>
<dbReference type="UniPathway" id="UPA00084">
    <property type="reaction ID" value="UER00503"/>
</dbReference>
<evidence type="ECO:0000256" key="5">
    <source>
        <dbReference type="ARBA" id="ARBA00022679"/>
    </source>
</evidence>